<organism evidence="1 2">
    <name type="scientific">Novosphingobium mangrovi</name>
    <name type="common">ex Huang et al. 2023</name>
    <dbReference type="NCBI Taxonomy" id="2976432"/>
    <lineage>
        <taxon>Bacteria</taxon>
        <taxon>Pseudomonadati</taxon>
        <taxon>Pseudomonadota</taxon>
        <taxon>Alphaproteobacteria</taxon>
        <taxon>Sphingomonadales</taxon>
        <taxon>Sphingomonadaceae</taxon>
        <taxon>Novosphingobium</taxon>
    </lineage>
</organism>
<protein>
    <submittedName>
        <fullName evidence="1">Uncharacterized protein</fullName>
    </submittedName>
</protein>
<proteinExistence type="predicted"/>
<accession>A0ABT2IAJ7</accession>
<keyword evidence="2" id="KW-1185">Reference proteome</keyword>
<evidence type="ECO:0000313" key="2">
    <source>
        <dbReference type="Proteomes" id="UP001165583"/>
    </source>
</evidence>
<comment type="caution">
    <text evidence="1">The sequence shown here is derived from an EMBL/GenBank/DDBJ whole genome shotgun (WGS) entry which is preliminary data.</text>
</comment>
<name>A0ABT2IAJ7_9SPHN</name>
<sequence length="120" mass="13450">MNMPMPVGMRGRPSFEKEGDLAAEDNYWFTYTNSTGELVRLFKDSIIFELKGGSIAISVKSILSICCQNPTKMDPKNNKICIYCCDGEVEYYADTEFDGGHDVFLLAGALNRLKTIYGKK</sequence>
<dbReference type="RefSeq" id="WP_260047825.1">
    <property type="nucleotide sequence ID" value="NZ_JANZXA010000022.1"/>
</dbReference>
<reference evidence="1" key="1">
    <citation type="submission" date="2022-09" db="EMBL/GenBank/DDBJ databases">
        <title>Novosphingobium sp. Nov., a polycyclic aromatic hydrocarbon-degrading bacterium isolated form mangrove sediments in HongKong.</title>
        <authorList>
            <person name="Hu Z."/>
        </authorList>
    </citation>
    <scope>NUCLEOTIDE SEQUENCE</scope>
    <source>
        <strain evidence="1">HK4-1</strain>
    </source>
</reference>
<evidence type="ECO:0000313" key="1">
    <source>
        <dbReference type="EMBL" id="MCT2401849.1"/>
    </source>
</evidence>
<dbReference type="EMBL" id="JANZXA010000022">
    <property type="protein sequence ID" value="MCT2401849.1"/>
    <property type="molecule type" value="Genomic_DNA"/>
</dbReference>
<dbReference type="Proteomes" id="UP001165583">
    <property type="component" value="Unassembled WGS sequence"/>
</dbReference>
<gene>
    <name evidence="1" type="ORF">NZK81_20055</name>
</gene>